<sequence>MCIKVTCQTCGKYTWAGCGRHADAVMSQIPKEDHCICKRNTQADSSSGSDIKDGRQSPNTEREHFCWDCRE</sequence>
<organism evidence="1 2">
    <name type="scientific">Racocetra persica</name>
    <dbReference type="NCBI Taxonomy" id="160502"/>
    <lineage>
        <taxon>Eukaryota</taxon>
        <taxon>Fungi</taxon>
        <taxon>Fungi incertae sedis</taxon>
        <taxon>Mucoromycota</taxon>
        <taxon>Glomeromycotina</taxon>
        <taxon>Glomeromycetes</taxon>
        <taxon>Diversisporales</taxon>
        <taxon>Gigasporaceae</taxon>
        <taxon>Racocetra</taxon>
    </lineage>
</organism>
<accession>A0ACA9MZF7</accession>
<dbReference type="Proteomes" id="UP000789920">
    <property type="component" value="Unassembled WGS sequence"/>
</dbReference>
<comment type="caution">
    <text evidence="1">The sequence shown here is derived from an EMBL/GenBank/DDBJ whole genome shotgun (WGS) entry which is preliminary data.</text>
</comment>
<name>A0ACA9MZF7_9GLOM</name>
<evidence type="ECO:0000313" key="2">
    <source>
        <dbReference type="Proteomes" id="UP000789920"/>
    </source>
</evidence>
<keyword evidence="2" id="KW-1185">Reference proteome</keyword>
<reference evidence="1" key="1">
    <citation type="submission" date="2021-06" db="EMBL/GenBank/DDBJ databases">
        <authorList>
            <person name="Kallberg Y."/>
            <person name="Tangrot J."/>
            <person name="Rosling A."/>
        </authorList>
    </citation>
    <scope>NUCLEOTIDE SEQUENCE</scope>
    <source>
        <strain evidence="1">MA461A</strain>
    </source>
</reference>
<proteinExistence type="predicted"/>
<evidence type="ECO:0000313" key="1">
    <source>
        <dbReference type="EMBL" id="CAG8624171.1"/>
    </source>
</evidence>
<protein>
    <submittedName>
        <fullName evidence="1">3792_t:CDS:1</fullName>
    </submittedName>
</protein>
<gene>
    <name evidence="1" type="ORF">RPERSI_LOCUS6838</name>
</gene>
<dbReference type="EMBL" id="CAJVQC010011123">
    <property type="protein sequence ID" value="CAG8624171.1"/>
    <property type="molecule type" value="Genomic_DNA"/>
</dbReference>
<feature type="non-terminal residue" evidence="1">
    <location>
        <position position="71"/>
    </location>
</feature>